<name>A0A1M6BBK7_9BACE</name>
<evidence type="ECO:0000313" key="2">
    <source>
        <dbReference type="EMBL" id="SHI46102.1"/>
    </source>
</evidence>
<dbReference type="RefSeq" id="WP_025831797.1">
    <property type="nucleotide sequence ID" value="NZ_FQZN01000002.1"/>
</dbReference>
<evidence type="ECO:0000259" key="1">
    <source>
        <dbReference type="Pfam" id="PF22818"/>
    </source>
</evidence>
<dbReference type="EMBL" id="FQZN01000002">
    <property type="protein sequence ID" value="SHI46102.1"/>
    <property type="molecule type" value="Genomic_DNA"/>
</dbReference>
<dbReference type="AlphaFoldDB" id="A0A1M6BBK7"/>
<dbReference type="InterPro" id="IPR054545">
    <property type="entry name" value="ApeI-like"/>
</dbReference>
<dbReference type="eggNOG" id="COG0764">
    <property type="taxonomic scope" value="Bacteria"/>
</dbReference>
<evidence type="ECO:0000313" key="3">
    <source>
        <dbReference type="Proteomes" id="UP000184192"/>
    </source>
</evidence>
<feature type="domain" description="ApeI dehydratase-like" evidence="1">
    <location>
        <begin position="17"/>
        <end position="92"/>
    </location>
</feature>
<proteinExistence type="predicted"/>
<gene>
    <name evidence="2" type="ORF">SAMN05444350_102279</name>
</gene>
<sequence length="125" mass="14184">MAELLSGFYHITQSENINETDWKVRVMLNPQHSLYAGHFPQQLVVPGVCTLQMIKECLEKIYRAPLQYKQIASCKFLSVINPDETPELIFSFTIKRSEPDTLQVLVEGASSKDVCIKLKALLADK</sequence>
<dbReference type="Gene3D" id="3.10.129.10">
    <property type="entry name" value="Hotdog Thioesterase"/>
    <property type="match status" value="1"/>
</dbReference>
<dbReference type="Pfam" id="PF22818">
    <property type="entry name" value="ApeI-like"/>
    <property type="match status" value="1"/>
</dbReference>
<dbReference type="Proteomes" id="UP000184192">
    <property type="component" value="Unassembled WGS sequence"/>
</dbReference>
<protein>
    <submittedName>
        <fullName evidence="2">3-hydroxyacyl-[acyl-carrier-protein] dehydratase</fullName>
    </submittedName>
</protein>
<dbReference type="GeneID" id="92710814"/>
<keyword evidence="3" id="KW-1185">Reference proteome</keyword>
<accession>A0A1M6BBK7</accession>
<reference evidence="3" key="1">
    <citation type="submission" date="2016-11" db="EMBL/GenBank/DDBJ databases">
        <authorList>
            <person name="Varghese N."/>
            <person name="Submissions S."/>
        </authorList>
    </citation>
    <scope>NUCLEOTIDE SEQUENCE [LARGE SCALE GENOMIC DNA]</scope>
    <source>
        <strain evidence="3">DSM 26884</strain>
    </source>
</reference>
<organism evidence="2 3">
    <name type="scientific">Bacteroides stercorirosoris</name>
    <dbReference type="NCBI Taxonomy" id="871324"/>
    <lineage>
        <taxon>Bacteria</taxon>
        <taxon>Pseudomonadati</taxon>
        <taxon>Bacteroidota</taxon>
        <taxon>Bacteroidia</taxon>
        <taxon>Bacteroidales</taxon>
        <taxon>Bacteroidaceae</taxon>
        <taxon>Bacteroides</taxon>
    </lineage>
</organism>